<keyword evidence="6" id="KW-0238">DNA-binding</keyword>
<dbReference type="EC" id="5.6.2.4" evidence="9"/>
<keyword evidence="3 11" id="KW-0378">Hydrolase</keyword>
<feature type="domain" description="UvrD-like helicase ATP-binding" evidence="13">
    <location>
        <begin position="7"/>
        <end position="291"/>
    </location>
</feature>
<feature type="compositionally biased region" description="Low complexity" evidence="12">
    <location>
        <begin position="550"/>
        <end position="561"/>
    </location>
</feature>
<evidence type="ECO:0000256" key="11">
    <source>
        <dbReference type="PROSITE-ProRule" id="PRU00560"/>
    </source>
</evidence>
<keyword evidence="4 11" id="KW-0347">Helicase</keyword>
<feature type="compositionally biased region" description="Polar residues" evidence="12">
    <location>
        <begin position="786"/>
        <end position="797"/>
    </location>
</feature>
<organism evidence="15 16">
    <name type="scientific">Umbelopsis vinacea</name>
    <dbReference type="NCBI Taxonomy" id="44442"/>
    <lineage>
        <taxon>Eukaryota</taxon>
        <taxon>Fungi</taxon>
        <taxon>Fungi incertae sedis</taxon>
        <taxon>Mucoromycota</taxon>
        <taxon>Mucoromycotina</taxon>
        <taxon>Umbelopsidomycetes</taxon>
        <taxon>Umbelopsidales</taxon>
        <taxon>Umbelopsidaceae</taxon>
        <taxon>Umbelopsis</taxon>
    </lineage>
</organism>
<dbReference type="GO" id="GO:0000725">
    <property type="term" value="P:recombinational repair"/>
    <property type="evidence" value="ECO:0007669"/>
    <property type="project" value="TreeGrafter"/>
</dbReference>
<dbReference type="InterPro" id="IPR014017">
    <property type="entry name" value="DNA_helicase_UvrD-like_C"/>
</dbReference>
<dbReference type="InterPro" id="IPR027417">
    <property type="entry name" value="P-loop_NTPase"/>
</dbReference>
<accession>A0A8H7U733</accession>
<evidence type="ECO:0000313" key="15">
    <source>
        <dbReference type="EMBL" id="KAG2172956.1"/>
    </source>
</evidence>
<feature type="region of interest" description="Disordered" evidence="12">
    <location>
        <begin position="541"/>
        <end position="569"/>
    </location>
</feature>
<dbReference type="SUPFAM" id="SSF52540">
    <property type="entry name" value="P-loop containing nucleoside triphosphate hydrolases"/>
    <property type="match status" value="1"/>
</dbReference>
<dbReference type="InterPro" id="IPR000212">
    <property type="entry name" value="DNA_helicase_UvrD/REP"/>
</dbReference>
<evidence type="ECO:0000256" key="1">
    <source>
        <dbReference type="ARBA" id="ARBA00009922"/>
    </source>
</evidence>
<dbReference type="Pfam" id="PF00580">
    <property type="entry name" value="UvrD-helicase"/>
    <property type="match status" value="1"/>
</dbReference>
<dbReference type="PROSITE" id="PS51217">
    <property type="entry name" value="UVRD_HELICASE_CTER"/>
    <property type="match status" value="1"/>
</dbReference>
<comment type="catalytic activity">
    <reaction evidence="8">
        <text>Couples ATP hydrolysis with the unwinding of duplex DNA by translocating in the 3'-5' direction.</text>
        <dbReference type="EC" id="5.6.2.4"/>
    </reaction>
</comment>
<comment type="similarity">
    <text evidence="1">Belongs to the helicase family. UvrD subfamily.</text>
</comment>
<dbReference type="OrthoDB" id="1470711at2759"/>
<evidence type="ECO:0000256" key="3">
    <source>
        <dbReference type="ARBA" id="ARBA00022801"/>
    </source>
</evidence>
<feature type="region of interest" description="Disordered" evidence="12">
    <location>
        <begin position="746"/>
        <end position="942"/>
    </location>
</feature>
<dbReference type="GO" id="GO:0003677">
    <property type="term" value="F:DNA binding"/>
    <property type="evidence" value="ECO:0007669"/>
    <property type="project" value="UniProtKB-KW"/>
</dbReference>
<dbReference type="Proteomes" id="UP000612746">
    <property type="component" value="Unassembled WGS sequence"/>
</dbReference>
<gene>
    <name evidence="15" type="ORF">INT44_004697</name>
</gene>
<evidence type="ECO:0000256" key="8">
    <source>
        <dbReference type="ARBA" id="ARBA00034617"/>
    </source>
</evidence>
<name>A0A8H7U733_9FUNG</name>
<reference evidence="15" key="1">
    <citation type="submission" date="2020-12" db="EMBL/GenBank/DDBJ databases">
        <title>Metabolic potential, ecology and presence of endohyphal bacteria is reflected in genomic diversity of Mucoromycotina.</title>
        <authorList>
            <person name="Muszewska A."/>
            <person name="Okrasinska A."/>
            <person name="Steczkiewicz K."/>
            <person name="Drgas O."/>
            <person name="Orlowska M."/>
            <person name="Perlinska-Lenart U."/>
            <person name="Aleksandrzak-Piekarczyk T."/>
            <person name="Szatraj K."/>
            <person name="Zielenkiewicz U."/>
            <person name="Pilsyk S."/>
            <person name="Malc E."/>
            <person name="Mieczkowski P."/>
            <person name="Kruszewska J.S."/>
            <person name="Biernat P."/>
            <person name="Pawlowska J."/>
        </authorList>
    </citation>
    <scope>NUCLEOTIDE SEQUENCE</scope>
    <source>
        <strain evidence="15">WA0000051536</strain>
    </source>
</reference>
<feature type="binding site" evidence="11">
    <location>
        <begin position="28"/>
        <end position="35"/>
    </location>
    <ligand>
        <name>ATP</name>
        <dbReference type="ChEBI" id="CHEBI:30616"/>
    </ligand>
</feature>
<keyword evidence="7" id="KW-0413">Isomerase</keyword>
<feature type="compositionally biased region" description="Basic and acidic residues" evidence="12">
    <location>
        <begin position="914"/>
        <end position="928"/>
    </location>
</feature>
<evidence type="ECO:0000256" key="2">
    <source>
        <dbReference type="ARBA" id="ARBA00022741"/>
    </source>
</evidence>
<keyword evidence="2 11" id="KW-0547">Nucleotide-binding</keyword>
<evidence type="ECO:0000256" key="7">
    <source>
        <dbReference type="ARBA" id="ARBA00023235"/>
    </source>
</evidence>
<evidence type="ECO:0000256" key="5">
    <source>
        <dbReference type="ARBA" id="ARBA00022840"/>
    </source>
</evidence>
<feature type="domain" description="UvrD-like helicase C-terminal" evidence="14">
    <location>
        <begin position="292"/>
        <end position="566"/>
    </location>
</feature>
<dbReference type="Gene3D" id="1.10.10.160">
    <property type="match status" value="1"/>
</dbReference>
<dbReference type="GO" id="GO:0043138">
    <property type="term" value="F:3'-5' DNA helicase activity"/>
    <property type="evidence" value="ECO:0007669"/>
    <property type="project" value="UniProtKB-EC"/>
</dbReference>
<dbReference type="PANTHER" id="PTHR11070">
    <property type="entry name" value="UVRD / RECB / PCRA DNA HELICASE FAMILY MEMBER"/>
    <property type="match status" value="1"/>
</dbReference>
<evidence type="ECO:0000313" key="16">
    <source>
        <dbReference type="Proteomes" id="UP000612746"/>
    </source>
</evidence>
<protein>
    <recommendedName>
        <fullName evidence="9">DNA 3'-5' helicase</fullName>
        <ecNumber evidence="9">5.6.2.4</ecNumber>
    </recommendedName>
</protein>
<sequence>MLEDVLNKMNSAQYQAATSDAKVLQILAGPGSGKTRVLTTRVAWLVKERNVDPDTILVVTFTNKAANEMRNRLQSNDLLGSDSTRLMMGTFHASCSSLLRRYGQKIGIRQNFTIADTAASGKILETVLKELPKELQIYGKPASYRTAISKAKCQALTCDMYDAEHSNDIKKQGSEKRKISIVYRAYQQELLKCNALDFDDLLMEGCNLLEKHPFIARSYRYILVDEYQDTNLVQYNLIKLLTQDNKGLTIVGDPDQSIYGFRNADISNFRKMQTDYDNVVVVNLEENYRSTTHILDAASMVIQHDKDRLPKSLFTNNCPGVPISWLTSMEADLEANAIVDEIVRLEKYSNGILNHDDFCILIRINSHSLPYETALNKAKIPYRMRGGLRFFDRAEVKDVLGYLRLTANPYDSEAFTRIVNVPKRGIGPVTVKRVRTLAEQKNLSMLEALAEVAKSGGGSDANRSLPQPTVVEMSRFLEMMSSFQALAASQTAVGIIVETVIKESNIERHLHNQYDKDGKEVFKTHWSNVEELLDFAQRFNTSSAGQDNNTSEATSSQTSTQPANESDDSDALVRFLDSTSLDLESANDEVEEGGLEWPCVFATGCEEGVIPFALCTTEKEIQEECLLCSRLLYVGMTRAEAFLYISEVNQRHNPWQQQWVECATSHFLADLPESLYQRKFPLLNASTREWLAHLLDRPLPEETSVLESEGEATYLKNDALEAQRYRSDEGEEYDVWDDYERNSSDRNRYRSYDRGYQSTSFNAPPRPQPQATVPSNKAAVYEGRKQSTFGANPYSLSKKSKGSKRQPGSQYNVLTGMTGSKLPLNAKHGSSSQTGSMSQSQNESPYDYPTMPHVKQEPPYPTKSESKPASLGGFTSAGSLPMDQPFKPTKGSKRKGIKWENQQAAATTGKKAKGKDIKKEDNASHDEEQQADSSSQSNKATGSAYDSVWSSFLQKESEKTKIQRLNAEVSEIVIDSLQRIPNERGELSREHAISVATASAGRRSMDLPQHDIDSRVGLELQKLVDQGVLSHHPSNADLYYIAN</sequence>
<comment type="catalytic activity">
    <reaction evidence="10">
        <text>ATP + H2O = ADP + phosphate + H(+)</text>
        <dbReference type="Rhea" id="RHEA:13065"/>
        <dbReference type="ChEBI" id="CHEBI:15377"/>
        <dbReference type="ChEBI" id="CHEBI:15378"/>
        <dbReference type="ChEBI" id="CHEBI:30616"/>
        <dbReference type="ChEBI" id="CHEBI:43474"/>
        <dbReference type="ChEBI" id="CHEBI:456216"/>
        <dbReference type="EC" id="5.6.2.4"/>
    </reaction>
</comment>
<dbReference type="GO" id="GO:0016787">
    <property type="term" value="F:hydrolase activity"/>
    <property type="evidence" value="ECO:0007669"/>
    <property type="project" value="UniProtKB-UniRule"/>
</dbReference>
<dbReference type="AlphaFoldDB" id="A0A8H7U733"/>
<evidence type="ECO:0000256" key="6">
    <source>
        <dbReference type="ARBA" id="ARBA00023125"/>
    </source>
</evidence>
<dbReference type="GO" id="GO:0005634">
    <property type="term" value="C:nucleus"/>
    <property type="evidence" value="ECO:0007669"/>
    <property type="project" value="TreeGrafter"/>
</dbReference>
<dbReference type="EMBL" id="JAEPRA010000021">
    <property type="protein sequence ID" value="KAG2172956.1"/>
    <property type="molecule type" value="Genomic_DNA"/>
</dbReference>
<keyword evidence="5 11" id="KW-0067">ATP-binding</keyword>
<proteinExistence type="inferred from homology"/>
<evidence type="ECO:0000256" key="4">
    <source>
        <dbReference type="ARBA" id="ARBA00022806"/>
    </source>
</evidence>
<dbReference type="CDD" id="cd17932">
    <property type="entry name" value="DEXQc_UvrD"/>
    <property type="match status" value="1"/>
</dbReference>
<comment type="caution">
    <text evidence="15">The sequence shown here is derived from an EMBL/GenBank/DDBJ whole genome shotgun (WGS) entry which is preliminary data.</text>
</comment>
<evidence type="ECO:0000256" key="9">
    <source>
        <dbReference type="ARBA" id="ARBA00034808"/>
    </source>
</evidence>
<evidence type="ECO:0000256" key="10">
    <source>
        <dbReference type="ARBA" id="ARBA00048988"/>
    </source>
</evidence>
<dbReference type="Gene3D" id="3.40.50.300">
    <property type="entry name" value="P-loop containing nucleotide triphosphate hydrolases"/>
    <property type="match status" value="2"/>
</dbReference>
<evidence type="ECO:0000256" key="12">
    <source>
        <dbReference type="SAM" id="MobiDB-lite"/>
    </source>
</evidence>
<dbReference type="GO" id="GO:0005524">
    <property type="term" value="F:ATP binding"/>
    <property type="evidence" value="ECO:0007669"/>
    <property type="project" value="UniProtKB-UniRule"/>
</dbReference>
<dbReference type="Gene3D" id="1.10.486.10">
    <property type="entry name" value="PCRA, domain 4"/>
    <property type="match status" value="1"/>
</dbReference>
<evidence type="ECO:0000259" key="13">
    <source>
        <dbReference type="PROSITE" id="PS51198"/>
    </source>
</evidence>
<dbReference type="InterPro" id="IPR013986">
    <property type="entry name" value="DExx_box_DNA_helicase_dom_sf"/>
</dbReference>
<dbReference type="InterPro" id="IPR014016">
    <property type="entry name" value="UvrD-like_ATP-bd"/>
</dbReference>
<dbReference type="PROSITE" id="PS51198">
    <property type="entry name" value="UVRD_HELICASE_ATP_BIND"/>
    <property type="match status" value="1"/>
</dbReference>
<dbReference type="Pfam" id="PF13361">
    <property type="entry name" value="UvrD_C"/>
    <property type="match status" value="1"/>
</dbReference>
<dbReference type="PANTHER" id="PTHR11070:SF2">
    <property type="entry name" value="ATP-DEPENDENT DNA HELICASE SRS2"/>
    <property type="match status" value="1"/>
</dbReference>
<keyword evidence="16" id="KW-1185">Reference proteome</keyword>
<evidence type="ECO:0000259" key="14">
    <source>
        <dbReference type="PROSITE" id="PS51217"/>
    </source>
</evidence>
<feature type="compositionally biased region" description="Low complexity" evidence="12">
    <location>
        <begin position="829"/>
        <end position="841"/>
    </location>
</feature>
<feature type="compositionally biased region" description="Polar residues" evidence="12">
    <location>
        <begin position="806"/>
        <end position="818"/>
    </location>
</feature>